<keyword evidence="4 10" id="KW-0347">Helicase</keyword>
<keyword evidence="2" id="KW-0227">DNA damage</keyword>
<keyword evidence="6" id="KW-0238">DNA-binding</keyword>
<evidence type="ECO:0000256" key="3">
    <source>
        <dbReference type="ARBA" id="ARBA00022801"/>
    </source>
</evidence>
<dbReference type="Pfam" id="PF00270">
    <property type="entry name" value="DEAD"/>
    <property type="match status" value="1"/>
</dbReference>
<sequence>MLGWSDDRLLTAVLPAKEAKAITSAFGYETCGELLEHFPRAYSRHGSGVLAEDAEEGDMITCVGEVTGVTTQPLARGNTVTRVTIDDGRTVFTASFFHSAYVANILHRGVRAMFAGKLKFFRGTPQLQHPDFIVIPEPGRKGVGTGSLKSLEAYGDPDELLSKLDYVPVYPATSRITSWRIMSAIQHVLATLPPIPEPLGDTPEGMVSFDHCIRGIHLPGPEGPEPNLRRFKYNEAITLGLVMALRRLDTLKRVAPALPATPDGYRAELLGRLPYELTAGQEEVLADITADISADHPMSRLLQGEVGSGKTIVSLLAMLQAVDAGRQCALLAPTEVLAVQHARTLTALLADAAVPATVVPLTGSMPVSAKRQALLDIVSGQADIVVGTHAIIQDSVEFFDLGLVVVDEQHRFGVEQRDRLRTKGRDGITPHLLVMTATPIPRTIAMTVFGDLSLSTLKELPGGRVPIHSSLVPESRPTWVHRALQRIREEIDAGHQAYIVCPRIDGDGGVLDFFEVLSSGPFADYRIGILHGRMPTDAKDEVMGMFVAGELDILIATTVIEVGVDVPNASIMLVREADHFGVSQLHQLRGRVGRGARASLCLFHTFAEPGSPGYQRLEQIAATTDGFALAELDLYQRQEGDVLGTSQSGAVRTVKLLNLLQDIDIITLANADAAALVDRHPLLAQRLVLEIDRDDREYLEKS</sequence>
<dbReference type="PROSITE" id="PS51192">
    <property type="entry name" value="HELICASE_ATP_BIND_1"/>
    <property type="match status" value="1"/>
</dbReference>
<feature type="domain" description="Helicase C-terminal" evidence="9">
    <location>
        <begin position="479"/>
        <end position="635"/>
    </location>
</feature>
<keyword evidence="5" id="KW-0067">ATP-binding</keyword>
<dbReference type="Gene3D" id="3.40.50.300">
    <property type="entry name" value="P-loop containing nucleotide triphosphate hydrolases"/>
    <property type="match status" value="2"/>
</dbReference>
<dbReference type="Proteomes" id="UP000035540">
    <property type="component" value="Chromosome"/>
</dbReference>
<keyword evidence="3 10" id="KW-0378">Hydrolase</keyword>
<evidence type="ECO:0000256" key="1">
    <source>
        <dbReference type="ARBA" id="ARBA00022741"/>
    </source>
</evidence>
<keyword evidence="1" id="KW-0547">Nucleotide-binding</keyword>
<dbReference type="Pfam" id="PF00271">
    <property type="entry name" value="Helicase_C"/>
    <property type="match status" value="1"/>
</dbReference>
<dbReference type="PROSITE" id="PS51194">
    <property type="entry name" value="HELICASE_CTER"/>
    <property type="match status" value="1"/>
</dbReference>
<dbReference type="OrthoDB" id="9804325at2"/>
<dbReference type="CDD" id="cd17992">
    <property type="entry name" value="DEXHc_RecG"/>
    <property type="match status" value="1"/>
</dbReference>
<feature type="domain" description="Helicase ATP-binding" evidence="8">
    <location>
        <begin position="291"/>
        <end position="457"/>
    </location>
</feature>
<dbReference type="InterPro" id="IPR014001">
    <property type="entry name" value="Helicase_ATP-bd"/>
</dbReference>
<dbReference type="GO" id="GO:0005524">
    <property type="term" value="F:ATP binding"/>
    <property type="evidence" value="ECO:0007669"/>
    <property type="project" value="UniProtKB-KW"/>
</dbReference>
<dbReference type="STRING" id="136857.CTEST_05895"/>
<reference evidence="11" key="2">
    <citation type="submission" date="2015-05" db="EMBL/GenBank/DDBJ databases">
        <title>Complete genome sequence of Corynebacterium testudinoris DSM 44614, recovered from necrotic lesions in the mouth of a tortoise.</title>
        <authorList>
            <person name="Ruckert C."/>
            <person name="Albersmeier A."/>
            <person name="Winkler A."/>
            <person name="Tauch A."/>
        </authorList>
    </citation>
    <scope>NUCLEOTIDE SEQUENCE [LARGE SCALE GENOMIC DNA]</scope>
    <source>
        <strain evidence="11">DSM 44614</strain>
    </source>
</reference>
<evidence type="ECO:0000256" key="5">
    <source>
        <dbReference type="ARBA" id="ARBA00022840"/>
    </source>
</evidence>
<dbReference type="InterPro" id="IPR045562">
    <property type="entry name" value="RecG_dom3_C"/>
</dbReference>
<evidence type="ECO:0000259" key="9">
    <source>
        <dbReference type="PROSITE" id="PS51194"/>
    </source>
</evidence>
<evidence type="ECO:0000256" key="7">
    <source>
        <dbReference type="ARBA" id="ARBA00023204"/>
    </source>
</evidence>
<name>A0A0G3HBU7_9CORY</name>
<dbReference type="EMBL" id="CP011545">
    <property type="protein sequence ID" value="AKK08622.1"/>
    <property type="molecule type" value="Genomic_DNA"/>
</dbReference>
<dbReference type="SMART" id="SM00490">
    <property type="entry name" value="HELICc"/>
    <property type="match status" value="1"/>
</dbReference>
<dbReference type="GO" id="GO:0003678">
    <property type="term" value="F:DNA helicase activity"/>
    <property type="evidence" value="ECO:0007669"/>
    <property type="project" value="TreeGrafter"/>
</dbReference>
<organism evidence="10 11">
    <name type="scientific">Corynebacterium testudinoris</name>
    <dbReference type="NCBI Taxonomy" id="136857"/>
    <lineage>
        <taxon>Bacteria</taxon>
        <taxon>Bacillati</taxon>
        <taxon>Actinomycetota</taxon>
        <taxon>Actinomycetes</taxon>
        <taxon>Mycobacteriales</taxon>
        <taxon>Corynebacteriaceae</taxon>
        <taxon>Corynebacterium</taxon>
    </lineage>
</organism>
<dbReference type="InterPro" id="IPR011545">
    <property type="entry name" value="DEAD/DEAH_box_helicase_dom"/>
</dbReference>
<evidence type="ECO:0000313" key="10">
    <source>
        <dbReference type="EMBL" id="AKK08622.1"/>
    </source>
</evidence>
<dbReference type="GO" id="GO:0006281">
    <property type="term" value="P:DNA repair"/>
    <property type="evidence" value="ECO:0007669"/>
    <property type="project" value="UniProtKB-KW"/>
</dbReference>
<dbReference type="CDD" id="cd04488">
    <property type="entry name" value="RecG_wedge_OBF"/>
    <property type="match status" value="1"/>
</dbReference>
<dbReference type="EC" id="3.6.1.-" evidence="10"/>
<dbReference type="KEGG" id="cted:CTEST_05895"/>
<evidence type="ECO:0000256" key="6">
    <source>
        <dbReference type="ARBA" id="ARBA00023125"/>
    </source>
</evidence>
<dbReference type="Pfam" id="PF19833">
    <property type="entry name" value="RecG_dom3_C"/>
    <property type="match status" value="1"/>
</dbReference>
<dbReference type="SMART" id="SM00487">
    <property type="entry name" value="DEXDc"/>
    <property type="match status" value="1"/>
</dbReference>
<protein>
    <submittedName>
        <fullName evidence="10">ATP-dependent DNA helicase RecG</fullName>
        <ecNumber evidence="10">3.6.1.-</ecNumber>
    </submittedName>
</protein>
<proteinExistence type="predicted"/>
<dbReference type="SUPFAM" id="SSF50249">
    <property type="entry name" value="Nucleic acid-binding proteins"/>
    <property type="match status" value="1"/>
</dbReference>
<dbReference type="GO" id="GO:0003677">
    <property type="term" value="F:DNA binding"/>
    <property type="evidence" value="ECO:0007669"/>
    <property type="project" value="UniProtKB-KW"/>
</dbReference>
<gene>
    <name evidence="10" type="primary">recG</name>
    <name evidence="10" type="ORF">CTEST_05895</name>
</gene>
<accession>A0A0G3HBU7</accession>
<dbReference type="InterPro" id="IPR012340">
    <property type="entry name" value="NA-bd_OB-fold"/>
</dbReference>
<keyword evidence="7" id="KW-0234">DNA repair</keyword>
<dbReference type="Gene3D" id="2.40.50.140">
    <property type="entry name" value="Nucleic acid-binding proteins"/>
    <property type="match status" value="1"/>
</dbReference>
<evidence type="ECO:0000256" key="4">
    <source>
        <dbReference type="ARBA" id="ARBA00022806"/>
    </source>
</evidence>
<evidence type="ECO:0000313" key="11">
    <source>
        <dbReference type="Proteomes" id="UP000035540"/>
    </source>
</evidence>
<dbReference type="InterPro" id="IPR027417">
    <property type="entry name" value="P-loop_NTPase"/>
</dbReference>
<evidence type="ECO:0000259" key="8">
    <source>
        <dbReference type="PROSITE" id="PS51192"/>
    </source>
</evidence>
<reference evidence="10 11" key="1">
    <citation type="journal article" date="2015" name="Genome Announc.">
        <title>Complete Genome Sequence of the Type Strain Corynebacterium testudinoris DSM 44614, Recovered from Necrotic Lesions in the Mouth of a Tortoise.</title>
        <authorList>
            <person name="Ruckert C."/>
            <person name="Kriete M."/>
            <person name="Jaenicke S."/>
            <person name="Winkler A."/>
            <person name="Tauch A."/>
        </authorList>
    </citation>
    <scope>NUCLEOTIDE SEQUENCE [LARGE SCALE GENOMIC DNA]</scope>
    <source>
        <strain evidence="10 11">DSM 44614</strain>
    </source>
</reference>
<dbReference type="AlphaFoldDB" id="A0A0G3HBU7"/>
<dbReference type="InterPro" id="IPR047112">
    <property type="entry name" value="RecG/Mfd"/>
</dbReference>
<keyword evidence="11" id="KW-1185">Reference proteome</keyword>
<dbReference type="GO" id="GO:0016787">
    <property type="term" value="F:hydrolase activity"/>
    <property type="evidence" value="ECO:0007669"/>
    <property type="project" value="UniProtKB-KW"/>
</dbReference>
<dbReference type="RefSeq" id="WP_047252955.1">
    <property type="nucleotide sequence ID" value="NZ_CP011545.1"/>
</dbReference>
<dbReference type="InterPro" id="IPR001650">
    <property type="entry name" value="Helicase_C-like"/>
</dbReference>
<dbReference type="SUPFAM" id="SSF52540">
    <property type="entry name" value="P-loop containing nucleoside triphosphate hydrolases"/>
    <property type="match status" value="2"/>
</dbReference>
<dbReference type="PATRIC" id="fig|136857.5.peg.1170"/>
<dbReference type="PANTHER" id="PTHR47964:SF1">
    <property type="entry name" value="ATP-DEPENDENT DNA HELICASE HOMOLOG RECG, CHLOROPLASTIC"/>
    <property type="match status" value="1"/>
</dbReference>
<dbReference type="PANTHER" id="PTHR47964">
    <property type="entry name" value="ATP-DEPENDENT DNA HELICASE HOMOLOG RECG, CHLOROPLASTIC"/>
    <property type="match status" value="1"/>
</dbReference>
<evidence type="ECO:0000256" key="2">
    <source>
        <dbReference type="ARBA" id="ARBA00022763"/>
    </source>
</evidence>